<dbReference type="Gene3D" id="1.10.472.80">
    <property type="entry name" value="Ypt/Rab-GAP domain of gyp1p, domain 3"/>
    <property type="match status" value="1"/>
</dbReference>
<feature type="compositionally biased region" description="Basic and acidic residues" evidence="1">
    <location>
        <begin position="39"/>
        <end position="48"/>
    </location>
</feature>
<dbReference type="PANTHER" id="PTHR47219:SF20">
    <property type="entry name" value="TBC1 DOMAIN FAMILY MEMBER 2B"/>
    <property type="match status" value="1"/>
</dbReference>
<sequence length="1068" mass="118350">MAGPGGAGGMGPFNMDDSGEDFGKINREETFSNWINDEPDTKTKRDQFRLPGGSGNLEGFQNDSSMGHNPQQLQAYLLQSTPTHSPYSILSPQSATFSIGQYSHPHIPEDRPLDFNYDPADNPRHEHTPAVTSGHPPKMYRPDSRQSGETTHSVGAENLNFSRPRKPSLASLTRPDISSATHLRPGTAQTSISDSARFEARTPTMAANYIPASPGPRAGRHPSVASNMSSSSTYASAAPGLYHKSSYDRLGPYRNVSQNAAPGNYMGLPHIIPSQSPQQNRLGPYPQHQQSPFLYEDELRSSMRSQLTSSSAQDTLFTDPDRASLMTRRSSVFSNNFRNRRSSFFGPHDATFDVRESLSVDDVMGMYEQGFNDSDMELSRRLSSIDPDHAEVPMVRLAPGGMDDHDDSRPGSAVSHTSEAASRLLEAMSQSNPQAIPGRTFPLNSDGSVTIRDTNAFFRKSLASSLPNDMRLSFIKSELQDIGDAFPKGETIDPFEVDSGRHNRHDSGKEIGPRNEVISPIDDVVQQDEAMPIADNIEHPTEQRDEVVPIADDKEQDEASSEADDVLSPLEKETLGLPLSSAVVEIKSAPLPSPPLQGAPQPEDLDPDANDRYGFRKQNQYITRQQYDEWNEYYSEYLARRRKKWEGFLKENGLMTDKPNRFPQHSAKAKRFVRKGIPPEWRGAAWFYYAGGPKILANNQGVYDKLLKQVEGGDLKEVCREDIERDLYRTFPDNVRFRRTASTGLTPGEMSLAPTPAHSRNNSTQSANPTPRASDPEIIASLRRVLSAFAIFNPSIGYCQSLNFLGGMLLLFVETEEQAFWLLNIITRVYLPGTHEMNLEGSKVDLSVLMNELQSVLPNVWTKISDDGFGTAKKKPRRGRNHRHGAHSITGENLPPVTLALTAWFMSCFIGTLPIETTLRVWDVFFYEGSKTLFRVALAIFKTGESEIKAISDPMEVFAVVQSLPRKMLDANALMDVTFKRRSGLNHLTSEALDQQRAERKEKLSIQRKEAVAAAAAAPGIAPAATIAVGRARKEPEISSINSGDSASVRRKHNLFARKNKDRGLSDV</sequence>
<dbReference type="OrthoDB" id="294251at2759"/>
<dbReference type="GO" id="GO:0005096">
    <property type="term" value="F:GTPase activator activity"/>
    <property type="evidence" value="ECO:0007669"/>
    <property type="project" value="TreeGrafter"/>
</dbReference>
<feature type="compositionally biased region" description="Polar residues" evidence="1">
    <location>
        <begin position="273"/>
        <end position="289"/>
    </location>
</feature>
<feature type="compositionally biased region" description="Gly residues" evidence="1">
    <location>
        <begin position="1"/>
        <end position="11"/>
    </location>
</feature>
<feature type="region of interest" description="Disordered" evidence="1">
    <location>
        <begin position="117"/>
        <end position="195"/>
    </location>
</feature>
<reference evidence="3" key="1">
    <citation type="submission" date="2014-12" db="EMBL/GenBank/DDBJ databases">
        <title>Genome Sequence of Valsa Canker Pathogens Uncovers a Specific Adaption of Colonization on Woody Bark.</title>
        <authorList>
            <person name="Yin Z."/>
            <person name="Liu H."/>
            <person name="Gao X."/>
            <person name="Li Z."/>
            <person name="Song N."/>
            <person name="Ke X."/>
            <person name="Dai Q."/>
            <person name="Wu Y."/>
            <person name="Sun Y."/>
            <person name="Xu J.-R."/>
            <person name="Kang Z.K."/>
            <person name="Wang L."/>
            <person name="Huang L."/>
        </authorList>
    </citation>
    <scope>NUCLEOTIDE SEQUENCE [LARGE SCALE GENOMIC DNA]</scope>
    <source>
        <strain evidence="3">03-8</strain>
    </source>
</reference>
<feature type="compositionally biased region" description="Acidic residues" evidence="1">
    <location>
        <begin position="554"/>
        <end position="565"/>
    </location>
</feature>
<dbReference type="AlphaFoldDB" id="A0A194VIT3"/>
<feature type="region of interest" description="Disordered" evidence="1">
    <location>
        <begin position="207"/>
        <end position="236"/>
    </location>
</feature>
<feature type="region of interest" description="Disordered" evidence="1">
    <location>
        <begin position="744"/>
        <end position="774"/>
    </location>
</feature>
<feature type="compositionally biased region" description="Basic and acidic residues" evidence="1">
    <location>
        <begin position="21"/>
        <end position="30"/>
    </location>
</feature>
<dbReference type="InterPro" id="IPR035969">
    <property type="entry name" value="Rab-GAP_TBC_sf"/>
</dbReference>
<keyword evidence="4" id="KW-1185">Reference proteome</keyword>
<dbReference type="Gene3D" id="1.10.8.270">
    <property type="entry name" value="putative rabgap domain of human tbc1 domain family member 14 like domains"/>
    <property type="match status" value="1"/>
</dbReference>
<feature type="compositionally biased region" description="Polar residues" evidence="1">
    <location>
        <begin position="59"/>
        <end position="71"/>
    </location>
</feature>
<feature type="compositionally biased region" description="Polar residues" evidence="1">
    <location>
        <begin position="758"/>
        <end position="771"/>
    </location>
</feature>
<protein>
    <submittedName>
        <fullName evidence="3">GTPase-activating protein gyp3</fullName>
    </submittedName>
</protein>
<feature type="compositionally biased region" description="Basic residues" evidence="1">
    <location>
        <begin position="1049"/>
        <end position="1061"/>
    </location>
</feature>
<dbReference type="SMART" id="SM00164">
    <property type="entry name" value="TBC"/>
    <property type="match status" value="1"/>
</dbReference>
<feature type="compositionally biased region" description="Low complexity" evidence="1">
    <location>
        <begin position="223"/>
        <end position="236"/>
    </location>
</feature>
<dbReference type="PROSITE" id="PS50086">
    <property type="entry name" value="TBC_RABGAP"/>
    <property type="match status" value="1"/>
</dbReference>
<name>A0A194VIT3_CYTMA</name>
<evidence type="ECO:0000256" key="1">
    <source>
        <dbReference type="SAM" id="MobiDB-lite"/>
    </source>
</evidence>
<organism evidence="3 4">
    <name type="scientific">Cytospora mali</name>
    <name type="common">Apple Valsa canker fungus</name>
    <name type="synonym">Valsa mali</name>
    <dbReference type="NCBI Taxonomy" id="578113"/>
    <lineage>
        <taxon>Eukaryota</taxon>
        <taxon>Fungi</taxon>
        <taxon>Dikarya</taxon>
        <taxon>Ascomycota</taxon>
        <taxon>Pezizomycotina</taxon>
        <taxon>Sordariomycetes</taxon>
        <taxon>Sordariomycetidae</taxon>
        <taxon>Diaporthales</taxon>
        <taxon>Cytosporaceae</taxon>
        <taxon>Cytospora</taxon>
    </lineage>
</organism>
<dbReference type="InterPro" id="IPR000195">
    <property type="entry name" value="Rab-GAP-TBC_dom"/>
</dbReference>
<dbReference type="SUPFAM" id="SSF47923">
    <property type="entry name" value="Ypt/Rab-GAP domain of gyp1p"/>
    <property type="match status" value="2"/>
</dbReference>
<dbReference type="SMR" id="A0A194VIT3"/>
<feature type="region of interest" description="Disordered" evidence="1">
    <location>
        <begin position="1"/>
        <end position="71"/>
    </location>
</feature>
<feature type="region of interest" description="Disordered" evidence="1">
    <location>
        <begin position="550"/>
        <end position="570"/>
    </location>
</feature>
<evidence type="ECO:0000313" key="3">
    <source>
        <dbReference type="EMBL" id="KUI63790.1"/>
    </source>
</evidence>
<evidence type="ECO:0000313" key="4">
    <source>
        <dbReference type="Proteomes" id="UP000078559"/>
    </source>
</evidence>
<feature type="domain" description="Rab-GAP TBC" evidence="2">
    <location>
        <begin position="676"/>
        <end position="929"/>
    </location>
</feature>
<dbReference type="Proteomes" id="UP000078559">
    <property type="component" value="Unassembled WGS sequence"/>
</dbReference>
<feature type="region of interest" description="Disordered" evidence="1">
    <location>
        <begin position="267"/>
        <end position="289"/>
    </location>
</feature>
<dbReference type="InterPro" id="IPR050302">
    <property type="entry name" value="Rab_GAP_TBC_domain"/>
</dbReference>
<gene>
    <name evidence="3" type="ORF">VM1G_10467</name>
</gene>
<feature type="compositionally biased region" description="Basic and acidic residues" evidence="1">
    <location>
        <begin position="498"/>
        <end position="513"/>
    </location>
</feature>
<accession>A0A194VIT3</accession>
<dbReference type="EMBL" id="KN796114">
    <property type="protein sequence ID" value="KUI63790.1"/>
    <property type="molecule type" value="Genomic_DNA"/>
</dbReference>
<evidence type="ECO:0000259" key="2">
    <source>
        <dbReference type="PROSITE" id="PS50086"/>
    </source>
</evidence>
<dbReference type="PANTHER" id="PTHR47219">
    <property type="entry name" value="RAB GTPASE-ACTIVATING PROTEIN 1-LIKE"/>
    <property type="match status" value="1"/>
</dbReference>
<proteinExistence type="predicted"/>
<feature type="region of interest" description="Disordered" evidence="1">
    <location>
        <begin position="1032"/>
        <end position="1068"/>
    </location>
</feature>
<feature type="region of interest" description="Disordered" evidence="1">
    <location>
        <begin position="492"/>
        <end position="515"/>
    </location>
</feature>
<feature type="compositionally biased region" description="Polar residues" evidence="1">
    <location>
        <begin position="176"/>
        <end position="194"/>
    </location>
</feature>
<dbReference type="Pfam" id="PF00566">
    <property type="entry name" value="RabGAP-TBC"/>
    <property type="match status" value="1"/>
</dbReference>
<dbReference type="GO" id="GO:0031267">
    <property type="term" value="F:small GTPase binding"/>
    <property type="evidence" value="ECO:0007669"/>
    <property type="project" value="TreeGrafter"/>
</dbReference>